<proteinExistence type="predicted"/>
<evidence type="ECO:0000313" key="1">
    <source>
        <dbReference type="EMBL" id="BFP67269.1"/>
    </source>
</evidence>
<sequence>MLYNFTALKSQNMKWSISIIALLLLSSCGNNQEQNAQGKWIKGTGQKKLETIENQFRGFDMAMVETGYRYQELYWAGQDENWEYANYQIEKIRKAIERGLERRPKRAKSAEHFLTVTLTEMQKALEKRDTVVFNNNFQMLTNSCISCHAMEKAPHFTVKKPLYRQSPIRKQ</sequence>
<reference evidence="1" key="1">
    <citation type="submission" date="2024-08" db="EMBL/GenBank/DDBJ databases">
        <title>Whole genome sequence of Tenacibaculum sp. strain pbs-1 associated with black-spot shell disease in Akoya pearl oysters.</title>
        <authorList>
            <person name="Sakatoku A."/>
            <person name="Suzuki T."/>
            <person name="Hatano K."/>
            <person name="Seki M."/>
            <person name="Tanaka D."/>
            <person name="Nakamura S."/>
            <person name="Suzuki N."/>
            <person name="Isshiki T."/>
        </authorList>
    </citation>
    <scope>NUCLEOTIDE SEQUENCE</scope>
    <source>
        <strain evidence="1">Pbs-1</strain>
    </source>
</reference>
<name>A0AB33KR46_9FLAO</name>
<protein>
    <recommendedName>
        <fullName evidence="2">Cytochrome c domain-containing protein</fullName>
    </recommendedName>
</protein>
<dbReference type="EMBL" id="AP035888">
    <property type="protein sequence ID" value="BFP67269.1"/>
    <property type="molecule type" value="Genomic_DNA"/>
</dbReference>
<gene>
    <name evidence="1" type="ORF">Pbs1_06120</name>
</gene>
<evidence type="ECO:0008006" key="2">
    <source>
        <dbReference type="Google" id="ProtNLM"/>
    </source>
</evidence>
<dbReference type="AlphaFoldDB" id="A0AB33KR46"/>
<organism evidence="1">
    <name type="scientific">Tenacibaculum sp. Pbs-1</name>
    <dbReference type="NCBI Taxonomy" id="3238748"/>
    <lineage>
        <taxon>Bacteria</taxon>
        <taxon>Pseudomonadati</taxon>
        <taxon>Bacteroidota</taxon>
        <taxon>Flavobacteriia</taxon>
        <taxon>Flavobacteriales</taxon>
        <taxon>Flavobacteriaceae</taxon>
        <taxon>Tenacibaculum</taxon>
    </lineage>
</organism>
<accession>A0AB33KR46</accession>